<sequence>MDTLLWSFSAL</sequence>
<organism evidence="1">
    <name type="scientific">Rhizophora mucronata</name>
    <name type="common">Asiatic mangrove</name>
    <dbReference type="NCBI Taxonomy" id="61149"/>
    <lineage>
        <taxon>Eukaryota</taxon>
        <taxon>Viridiplantae</taxon>
        <taxon>Streptophyta</taxon>
        <taxon>Embryophyta</taxon>
        <taxon>Tracheophyta</taxon>
        <taxon>Spermatophyta</taxon>
        <taxon>Magnoliopsida</taxon>
        <taxon>eudicotyledons</taxon>
        <taxon>Gunneridae</taxon>
        <taxon>Pentapetalae</taxon>
        <taxon>rosids</taxon>
        <taxon>fabids</taxon>
        <taxon>Malpighiales</taxon>
        <taxon>Rhizophoraceae</taxon>
        <taxon>Rhizophora</taxon>
    </lineage>
</organism>
<accession>A0A2P2NWC4</accession>
<dbReference type="EMBL" id="GGEC01066310">
    <property type="protein sequence ID" value="MBX46794.1"/>
    <property type="molecule type" value="Transcribed_RNA"/>
</dbReference>
<proteinExistence type="predicted"/>
<protein>
    <submittedName>
        <fullName evidence="1">Uncharacterized protein</fullName>
    </submittedName>
</protein>
<name>A0A2P2NWC4_RHIMU</name>
<evidence type="ECO:0000313" key="1">
    <source>
        <dbReference type="EMBL" id="MBX46794.1"/>
    </source>
</evidence>
<reference evidence="1" key="1">
    <citation type="submission" date="2018-02" db="EMBL/GenBank/DDBJ databases">
        <title>Rhizophora mucronata_Transcriptome.</title>
        <authorList>
            <person name="Meera S.P."/>
            <person name="Sreeshan A."/>
            <person name="Augustine A."/>
        </authorList>
    </citation>
    <scope>NUCLEOTIDE SEQUENCE</scope>
    <source>
        <tissue evidence="1">Leaf</tissue>
    </source>
</reference>